<name>A0A510X558_9GAMM</name>
<evidence type="ECO:0000313" key="1">
    <source>
        <dbReference type="EMBL" id="GEK46562.1"/>
    </source>
</evidence>
<dbReference type="AlphaFoldDB" id="A0A510X558"/>
<evidence type="ECO:0000313" key="2">
    <source>
        <dbReference type="Proteomes" id="UP000321275"/>
    </source>
</evidence>
<organism evidence="1 2">
    <name type="scientific">Bisbaumannia pacifica</name>
    <dbReference type="NCBI Taxonomy" id="77098"/>
    <lineage>
        <taxon>Bacteria</taxon>
        <taxon>Pseudomonadati</taxon>
        <taxon>Pseudomonadota</taxon>
        <taxon>Gammaproteobacteria</taxon>
        <taxon>Oceanospirillales</taxon>
        <taxon>Halomonadaceae</taxon>
        <taxon>Bisbaumannia</taxon>
    </lineage>
</organism>
<accession>A0A510X558</accession>
<reference evidence="1 2" key="1">
    <citation type="submission" date="2019-07" db="EMBL/GenBank/DDBJ databases">
        <title>Whole genome shotgun sequence of Halomonas pacifica NBRC 102220.</title>
        <authorList>
            <person name="Hosoyama A."/>
            <person name="Uohara A."/>
            <person name="Ohji S."/>
            <person name="Ichikawa N."/>
        </authorList>
    </citation>
    <scope>NUCLEOTIDE SEQUENCE [LARGE SCALE GENOMIC DNA]</scope>
    <source>
        <strain evidence="1 2">NBRC 102220</strain>
    </source>
</reference>
<proteinExistence type="predicted"/>
<dbReference type="OrthoDB" id="6183380at2"/>
<dbReference type="Proteomes" id="UP000321275">
    <property type="component" value="Unassembled WGS sequence"/>
</dbReference>
<sequence>MSGGGDSTVEDTPEQRELAAVAAEKWNFAQQELAPLEDAYMRQVDDLTSEENLGYIRGRTMQAQQQAADGLMDEAGQRLTAAGIDPSSGRYQGAMTGLALDTAQAGGETLGRAEFEQDNQQVLGMQNIVSIGQGQAGQAQAGLAGLADQASADARQSAATQFNRRSANLQLLGQVAGAGTSYGLNQTGGTPGLGMEGGVSQAAINSSNQLWG</sequence>
<comment type="caution">
    <text evidence="1">The sequence shown here is derived from an EMBL/GenBank/DDBJ whole genome shotgun (WGS) entry which is preliminary data.</text>
</comment>
<keyword evidence="2" id="KW-1185">Reference proteome</keyword>
<dbReference type="EMBL" id="BJUK01000007">
    <property type="protein sequence ID" value="GEK46562.1"/>
    <property type="molecule type" value="Genomic_DNA"/>
</dbReference>
<protein>
    <submittedName>
        <fullName evidence="1">Uncharacterized protein</fullName>
    </submittedName>
</protein>
<dbReference type="RefSeq" id="WP_146801839.1">
    <property type="nucleotide sequence ID" value="NZ_BJUK01000007.1"/>
</dbReference>
<gene>
    <name evidence="1" type="ORF">HPA02_08450</name>
</gene>